<evidence type="ECO:0000256" key="5">
    <source>
        <dbReference type="ARBA" id="ARBA00023136"/>
    </source>
</evidence>
<sequence length="566" mass="58487">MRPGGVLDLRLLPAAAASWCAAAWVGVTGSGHQFPVVVMFWILGAAGAGAAALTASRGWARAQVLSGCLATMSTMCVAAGSVLWFTLPPASDLHRALRVAAEATTTARLDLVVEPDQRARVARYDHAPGVNARVVAIESGGERVSGSVRVTTWWPTSARSGGEGAPHANRDTARFGTGRVQEAMGGPQPGTYQVTAIPLRHDAGPPDLRIVSAQLTSPAGNDSRTRPDQWWRARMRDTMSARTYRLLTPDTAALVTGMAYGEDSALSAGAKEALRTAGLTHLTAVSGSNVALVFLLGVQSLRWTRCPRAVTLAVGVVVVGGYAALVGPEPSVLRATSMGLLSGTAMVLGRGRTASATLWFSIIALLCADASMAGNVGFILSVLATAGILLQGPSAQRILSVVLPEIIADVVAMTIVATLWCTPVLLWVSGFWSGYSVAANVAVAPVVPVATVCAIVGMLATPLPLVADAATMCAGWGAGWIESVAEVVARWPGARIPALGGLAPVAIATLLSTVSALIIVRLDPARSHSMETIRAADSPQMCDRSVRFAPPFLSSGDASATSPKQS</sequence>
<feature type="transmembrane region" description="Helical" evidence="6">
    <location>
        <begin position="435"/>
        <end position="460"/>
    </location>
</feature>
<dbReference type="InterPro" id="IPR004477">
    <property type="entry name" value="ComEC_N"/>
</dbReference>
<feature type="transmembrane region" description="Helical" evidence="6">
    <location>
        <begin position="498"/>
        <end position="520"/>
    </location>
</feature>
<evidence type="ECO:0000313" key="9">
    <source>
        <dbReference type="Proteomes" id="UP000462152"/>
    </source>
</evidence>
<feature type="transmembrane region" description="Helical" evidence="6">
    <location>
        <begin position="7"/>
        <end position="27"/>
    </location>
</feature>
<keyword evidence="4 6" id="KW-1133">Transmembrane helix</keyword>
<evidence type="ECO:0000259" key="7">
    <source>
        <dbReference type="Pfam" id="PF03772"/>
    </source>
</evidence>
<evidence type="ECO:0000256" key="6">
    <source>
        <dbReference type="SAM" id="Phobius"/>
    </source>
</evidence>
<evidence type="ECO:0000256" key="4">
    <source>
        <dbReference type="ARBA" id="ARBA00022989"/>
    </source>
</evidence>
<feature type="transmembrane region" description="Helical" evidence="6">
    <location>
        <begin position="65"/>
        <end position="87"/>
    </location>
</feature>
<evidence type="ECO:0000256" key="2">
    <source>
        <dbReference type="ARBA" id="ARBA00022475"/>
    </source>
</evidence>
<gene>
    <name evidence="8" type="ORF">GMA10_03935</name>
</gene>
<dbReference type="InterPro" id="IPR052159">
    <property type="entry name" value="Competence_DNA_uptake"/>
</dbReference>
<comment type="caution">
    <text evidence="8">The sequence shown here is derived from an EMBL/GenBank/DDBJ whole genome shotgun (WGS) entry which is preliminary data.</text>
</comment>
<name>A0A7K1LHE8_9MICC</name>
<dbReference type="AlphaFoldDB" id="A0A7K1LHE8"/>
<feature type="transmembrane region" description="Helical" evidence="6">
    <location>
        <begin position="278"/>
        <end position="297"/>
    </location>
</feature>
<keyword evidence="3 6" id="KW-0812">Transmembrane</keyword>
<dbReference type="Pfam" id="PF03772">
    <property type="entry name" value="Competence"/>
    <property type="match status" value="1"/>
</dbReference>
<keyword evidence="5 6" id="KW-0472">Membrane</keyword>
<dbReference type="GO" id="GO:0005886">
    <property type="term" value="C:plasma membrane"/>
    <property type="evidence" value="ECO:0007669"/>
    <property type="project" value="UniProtKB-SubCell"/>
</dbReference>
<accession>A0A7K1LHE8</accession>
<keyword evidence="9" id="KW-1185">Reference proteome</keyword>
<feature type="domain" description="ComEC/Rec2-related protein" evidence="7">
    <location>
        <begin position="258"/>
        <end position="519"/>
    </location>
</feature>
<feature type="transmembrane region" description="Helical" evidence="6">
    <location>
        <begin position="33"/>
        <end position="53"/>
    </location>
</feature>
<dbReference type="PANTHER" id="PTHR30619:SF7">
    <property type="entry name" value="BETA-LACTAMASE DOMAIN PROTEIN"/>
    <property type="match status" value="1"/>
</dbReference>
<keyword evidence="2" id="KW-1003">Cell membrane</keyword>
<evidence type="ECO:0000313" key="8">
    <source>
        <dbReference type="EMBL" id="MUN54372.1"/>
    </source>
</evidence>
<feature type="transmembrane region" description="Helical" evidence="6">
    <location>
        <begin position="356"/>
        <end position="386"/>
    </location>
</feature>
<evidence type="ECO:0000256" key="3">
    <source>
        <dbReference type="ARBA" id="ARBA00022692"/>
    </source>
</evidence>
<feature type="transmembrane region" description="Helical" evidence="6">
    <location>
        <begin position="406"/>
        <end position="428"/>
    </location>
</feature>
<evidence type="ECO:0000256" key="1">
    <source>
        <dbReference type="ARBA" id="ARBA00004651"/>
    </source>
</evidence>
<dbReference type="PANTHER" id="PTHR30619">
    <property type="entry name" value="DNA INTERNALIZATION/COMPETENCE PROTEIN COMEC/REC2"/>
    <property type="match status" value="1"/>
</dbReference>
<proteinExistence type="predicted"/>
<dbReference type="EMBL" id="WOGT01000001">
    <property type="protein sequence ID" value="MUN54372.1"/>
    <property type="molecule type" value="Genomic_DNA"/>
</dbReference>
<feature type="transmembrane region" description="Helical" evidence="6">
    <location>
        <begin position="309"/>
        <end position="326"/>
    </location>
</feature>
<protein>
    <recommendedName>
        <fullName evidence="7">ComEC/Rec2-related protein domain-containing protein</fullName>
    </recommendedName>
</protein>
<organism evidence="8 9">
    <name type="scientific">Rothia koreensis</name>
    <dbReference type="NCBI Taxonomy" id="592378"/>
    <lineage>
        <taxon>Bacteria</taxon>
        <taxon>Bacillati</taxon>
        <taxon>Actinomycetota</taxon>
        <taxon>Actinomycetes</taxon>
        <taxon>Micrococcales</taxon>
        <taxon>Micrococcaceae</taxon>
        <taxon>Rothia</taxon>
    </lineage>
</organism>
<dbReference type="RefSeq" id="WP_129314418.1">
    <property type="nucleotide sequence ID" value="NZ_NOIQ01000001.1"/>
</dbReference>
<comment type="subcellular location">
    <subcellularLocation>
        <location evidence="1">Cell membrane</location>
        <topology evidence="1">Multi-pass membrane protein</topology>
    </subcellularLocation>
</comment>
<dbReference type="OrthoDB" id="7177610at2"/>
<dbReference type="NCBIfam" id="TIGR00360">
    <property type="entry name" value="ComEC_N-term"/>
    <property type="match status" value="1"/>
</dbReference>
<dbReference type="Proteomes" id="UP000462152">
    <property type="component" value="Unassembled WGS sequence"/>
</dbReference>
<reference evidence="8 9" key="1">
    <citation type="submission" date="2019-12" db="EMBL/GenBank/DDBJ databases">
        <authorList>
            <person name="Li J."/>
            <person name="Shi Y."/>
            <person name="Xu G."/>
            <person name="Xiao D."/>
            <person name="Ran X."/>
        </authorList>
    </citation>
    <scope>NUCLEOTIDE SEQUENCE [LARGE SCALE GENOMIC DNA]</scope>
    <source>
        <strain evidence="8 9">JCM 15915</strain>
    </source>
</reference>